<dbReference type="EMBL" id="JAWQCK010000007">
    <property type="protein sequence ID" value="MDW9212798.1"/>
    <property type="molecule type" value="Genomic_DNA"/>
</dbReference>
<comment type="caution">
    <text evidence="1">The sequence shown here is derived from an EMBL/GenBank/DDBJ whole genome shotgun (WGS) entry which is preliminary data.</text>
</comment>
<gene>
    <name evidence="1" type="ORF">BTTOUR_28985</name>
</gene>
<dbReference type="Proteomes" id="UP001272716">
    <property type="component" value="Unassembled WGS sequence"/>
</dbReference>
<name>A0ABD5I6Y0_BACTU</name>
<evidence type="ECO:0000313" key="2">
    <source>
        <dbReference type="Proteomes" id="UP001272716"/>
    </source>
</evidence>
<protein>
    <submittedName>
        <fullName evidence="1">Uncharacterized protein</fullName>
    </submittedName>
</protein>
<dbReference type="AlphaFoldDB" id="A0ABD5I6Y0"/>
<accession>A0ABD5I6Y0</accession>
<evidence type="ECO:0000313" key="1">
    <source>
        <dbReference type="EMBL" id="MDW9212798.1"/>
    </source>
</evidence>
<dbReference type="RefSeq" id="WP_000478890.1">
    <property type="nucleotide sequence ID" value="NZ_JAWQCK010000007.1"/>
</dbReference>
<reference evidence="1 2" key="1">
    <citation type="submission" date="2023-10" db="EMBL/GenBank/DDBJ databases">
        <title>Draft Genome Sequence of Bacillus thuringiensis serovar. toumanoffi 4059: Identification of a Novel Cry Protein Candidate.</title>
        <authorList>
            <person name="Murdoch R.W."/>
            <person name="Gemler B."/>
            <person name="Heater B.S."/>
        </authorList>
    </citation>
    <scope>NUCLEOTIDE SEQUENCE [LARGE SCALE GENOMIC DNA]</scope>
    <source>
        <strain evidence="1 2">4059</strain>
    </source>
</reference>
<proteinExistence type="predicted"/>
<organism evidence="1 2">
    <name type="scientific">Bacillus thuringiensis serovar toumanoffi</name>
    <dbReference type="NCBI Taxonomy" id="180862"/>
    <lineage>
        <taxon>Bacteria</taxon>
        <taxon>Bacillati</taxon>
        <taxon>Bacillota</taxon>
        <taxon>Bacilli</taxon>
        <taxon>Bacillales</taxon>
        <taxon>Bacillaceae</taxon>
        <taxon>Bacillus</taxon>
        <taxon>Bacillus cereus group</taxon>
    </lineage>
</organism>
<sequence length="320" mass="37279">MFLKLLNIEMDQDKWEEICIDYCIEKYSDYDFHEVPAFCQGDGGIEGFTKTGKGIAIQCYYPDDPNYSVEALYDHQRAKMTKDIGKLIDPENAKKNLKKFGMHPIEEWIFMTPKYTSKKLIIHADRKAKEVRNIVSQNLEFYDYIHKDFKINICTEKHIASQISKLIRRQNSKIKLDTKIVDSDIDWTEVSNEKISNVTRKVQALNLSKVKQEKLIDLFMKQYVSGIAEMSAIGEMSQEILNDLQELINGFKNKVYMETLMIEDCTMNTEVFNKLNKEFSDSLSKKVHYLSEESIMRIQLQTTAKWLADCSMEFEGASNE</sequence>